<dbReference type="OrthoDB" id="1493925at2"/>
<name>A0A1E5T211_9BACT</name>
<dbReference type="Gene3D" id="1.10.10.10">
    <property type="entry name" value="Winged helix-like DNA-binding domain superfamily/Winged helix DNA-binding domain"/>
    <property type="match status" value="1"/>
</dbReference>
<evidence type="ECO:0000259" key="6">
    <source>
        <dbReference type="Pfam" id="PF08281"/>
    </source>
</evidence>
<evidence type="ECO:0000313" key="8">
    <source>
        <dbReference type="Proteomes" id="UP000095552"/>
    </source>
</evidence>
<dbReference type="InterPro" id="IPR014284">
    <property type="entry name" value="RNA_pol_sigma-70_dom"/>
</dbReference>
<dbReference type="PANTHER" id="PTHR43133">
    <property type="entry name" value="RNA POLYMERASE ECF-TYPE SIGMA FACTO"/>
    <property type="match status" value="1"/>
</dbReference>
<feature type="domain" description="RNA polymerase sigma factor 70 region 4 type 2" evidence="6">
    <location>
        <begin position="117"/>
        <end position="167"/>
    </location>
</feature>
<dbReference type="Pfam" id="PF04542">
    <property type="entry name" value="Sigma70_r2"/>
    <property type="match status" value="1"/>
</dbReference>
<dbReference type="AlphaFoldDB" id="A0A1E5T211"/>
<keyword evidence="8" id="KW-1185">Reference proteome</keyword>
<dbReference type="PANTHER" id="PTHR43133:SF46">
    <property type="entry name" value="RNA POLYMERASE SIGMA-70 FACTOR ECF SUBFAMILY"/>
    <property type="match status" value="1"/>
</dbReference>
<dbReference type="InterPro" id="IPR039425">
    <property type="entry name" value="RNA_pol_sigma-70-like"/>
</dbReference>
<proteinExistence type="inferred from homology"/>
<dbReference type="STRING" id="1563681.BFP71_18670"/>
<keyword evidence="3" id="KW-0731">Sigma factor</keyword>
<dbReference type="GO" id="GO:0003677">
    <property type="term" value="F:DNA binding"/>
    <property type="evidence" value="ECO:0007669"/>
    <property type="project" value="InterPro"/>
</dbReference>
<dbReference type="InterPro" id="IPR013325">
    <property type="entry name" value="RNA_pol_sigma_r2"/>
</dbReference>
<comment type="caution">
    <text evidence="7">The sequence shown here is derived from an EMBL/GenBank/DDBJ whole genome shotgun (WGS) entry which is preliminary data.</text>
</comment>
<sequence>MNKNEQNKIVDGCLNGNRKAHAKLYDAFKDAMFGICLRYASSESEANDMLQEGFITVFAKLKQFERNGALPAWIKKVIIHAALGHLRKNKKHTEHHVTLDAKTTDLPFNPDSSQSTDELLYLIQNLPEEYRTVFNLFSIEGYSHKEVAEMLEISVANSKVRLMRAKEVLKQQVTTQKMM</sequence>
<dbReference type="InterPro" id="IPR036388">
    <property type="entry name" value="WH-like_DNA-bd_sf"/>
</dbReference>
<dbReference type="InterPro" id="IPR013324">
    <property type="entry name" value="RNA_pol_sigma_r3/r4-like"/>
</dbReference>
<dbReference type="SUPFAM" id="SSF88946">
    <property type="entry name" value="Sigma2 domain of RNA polymerase sigma factors"/>
    <property type="match status" value="1"/>
</dbReference>
<dbReference type="Proteomes" id="UP000095552">
    <property type="component" value="Unassembled WGS sequence"/>
</dbReference>
<dbReference type="Pfam" id="PF08281">
    <property type="entry name" value="Sigma70_r4_2"/>
    <property type="match status" value="1"/>
</dbReference>
<evidence type="ECO:0000256" key="1">
    <source>
        <dbReference type="ARBA" id="ARBA00010641"/>
    </source>
</evidence>
<reference evidence="7 8" key="1">
    <citation type="submission" date="2016-08" db="EMBL/GenBank/DDBJ databases">
        <title>Draft genome of Fabibacter sp. strain SK-8.</title>
        <authorList>
            <person name="Wong S.-K."/>
            <person name="Hamasaki K."/>
            <person name="Yoshizawa S."/>
        </authorList>
    </citation>
    <scope>NUCLEOTIDE SEQUENCE [LARGE SCALE GENOMIC DNA]</scope>
    <source>
        <strain evidence="7 8">SK-8</strain>
    </source>
</reference>
<evidence type="ECO:0000259" key="5">
    <source>
        <dbReference type="Pfam" id="PF04542"/>
    </source>
</evidence>
<dbReference type="NCBIfam" id="TIGR02937">
    <property type="entry name" value="sigma70-ECF"/>
    <property type="match status" value="1"/>
</dbReference>
<dbReference type="GO" id="GO:0016987">
    <property type="term" value="F:sigma factor activity"/>
    <property type="evidence" value="ECO:0007669"/>
    <property type="project" value="UniProtKB-KW"/>
</dbReference>
<evidence type="ECO:0000256" key="2">
    <source>
        <dbReference type="ARBA" id="ARBA00023015"/>
    </source>
</evidence>
<dbReference type="GO" id="GO:0006352">
    <property type="term" value="P:DNA-templated transcription initiation"/>
    <property type="evidence" value="ECO:0007669"/>
    <property type="project" value="InterPro"/>
</dbReference>
<accession>A0A1E5T211</accession>
<dbReference type="InterPro" id="IPR007627">
    <property type="entry name" value="RNA_pol_sigma70_r2"/>
</dbReference>
<dbReference type="RefSeq" id="WP_069836919.1">
    <property type="nucleotide sequence ID" value="NZ_MDGQ01000005.1"/>
</dbReference>
<dbReference type="EMBL" id="MDGQ01000005">
    <property type="protein sequence ID" value="OEK05415.1"/>
    <property type="molecule type" value="Genomic_DNA"/>
</dbReference>
<dbReference type="InterPro" id="IPR013249">
    <property type="entry name" value="RNA_pol_sigma70_r4_t2"/>
</dbReference>
<dbReference type="Gene3D" id="1.10.1740.10">
    <property type="match status" value="1"/>
</dbReference>
<evidence type="ECO:0000313" key="7">
    <source>
        <dbReference type="EMBL" id="OEK05415.1"/>
    </source>
</evidence>
<dbReference type="CDD" id="cd06171">
    <property type="entry name" value="Sigma70_r4"/>
    <property type="match status" value="1"/>
</dbReference>
<keyword evidence="2" id="KW-0805">Transcription regulation</keyword>
<dbReference type="SUPFAM" id="SSF88659">
    <property type="entry name" value="Sigma3 and sigma4 domains of RNA polymerase sigma factors"/>
    <property type="match status" value="1"/>
</dbReference>
<keyword evidence="4" id="KW-0804">Transcription</keyword>
<evidence type="ECO:0008006" key="9">
    <source>
        <dbReference type="Google" id="ProtNLM"/>
    </source>
</evidence>
<comment type="similarity">
    <text evidence="1">Belongs to the sigma-70 factor family. ECF subfamily.</text>
</comment>
<feature type="domain" description="RNA polymerase sigma-70 region 2" evidence="5">
    <location>
        <begin position="24"/>
        <end position="91"/>
    </location>
</feature>
<evidence type="ECO:0000256" key="3">
    <source>
        <dbReference type="ARBA" id="ARBA00023082"/>
    </source>
</evidence>
<gene>
    <name evidence="7" type="ORF">BFP71_18670</name>
</gene>
<evidence type="ECO:0000256" key="4">
    <source>
        <dbReference type="ARBA" id="ARBA00023163"/>
    </source>
</evidence>
<protein>
    <recommendedName>
        <fullName evidence="9">RNA polymerase subunit sigma-24</fullName>
    </recommendedName>
</protein>
<organism evidence="7 8">
    <name type="scientific">Roseivirga misakiensis</name>
    <dbReference type="NCBI Taxonomy" id="1563681"/>
    <lineage>
        <taxon>Bacteria</taxon>
        <taxon>Pseudomonadati</taxon>
        <taxon>Bacteroidota</taxon>
        <taxon>Cytophagia</taxon>
        <taxon>Cytophagales</taxon>
        <taxon>Roseivirgaceae</taxon>
        <taxon>Roseivirga</taxon>
    </lineage>
</organism>